<feature type="domain" description="SUN" evidence="7">
    <location>
        <begin position="150"/>
        <end position="311"/>
    </location>
</feature>
<dbReference type="GO" id="GO:0034993">
    <property type="term" value="C:meiotic nuclear membrane microtubule tethering complex"/>
    <property type="evidence" value="ECO:0007669"/>
    <property type="project" value="TreeGrafter"/>
</dbReference>
<keyword evidence="4 6" id="KW-0472">Membrane</keyword>
<dbReference type="InterPro" id="IPR012919">
    <property type="entry name" value="SUN_dom"/>
</dbReference>
<keyword evidence="1 6" id="KW-0812">Transmembrane</keyword>
<evidence type="ECO:0000259" key="7">
    <source>
        <dbReference type="PROSITE" id="PS51469"/>
    </source>
</evidence>
<dbReference type="InterPro" id="IPR045119">
    <property type="entry name" value="SUN1-5"/>
</dbReference>
<evidence type="ECO:0000256" key="2">
    <source>
        <dbReference type="ARBA" id="ARBA00022989"/>
    </source>
</evidence>
<feature type="transmembrane region" description="Helical" evidence="6">
    <location>
        <begin position="64"/>
        <end position="83"/>
    </location>
</feature>
<dbReference type="InterPro" id="IPR008979">
    <property type="entry name" value="Galactose-bd-like_sf"/>
</dbReference>
<dbReference type="GeneID" id="108889577"/>
<evidence type="ECO:0000256" key="1">
    <source>
        <dbReference type="ARBA" id="ARBA00022692"/>
    </source>
</evidence>
<dbReference type="GO" id="GO:0005637">
    <property type="term" value="C:nuclear inner membrane"/>
    <property type="evidence" value="ECO:0007669"/>
    <property type="project" value="UniProtKB-SubCell"/>
</dbReference>
<keyword evidence="2 6" id="KW-1133">Transmembrane helix</keyword>
<evidence type="ECO:0000313" key="8">
    <source>
        <dbReference type="Proteomes" id="UP000694890"/>
    </source>
</evidence>
<dbReference type="Gene3D" id="2.60.120.260">
    <property type="entry name" value="Galactose-binding domain-like"/>
    <property type="match status" value="1"/>
</dbReference>
<dbReference type="Proteomes" id="UP000694890">
    <property type="component" value="Linkage group LG15"/>
</dbReference>
<dbReference type="PROSITE" id="PS51469">
    <property type="entry name" value="SUN"/>
    <property type="match status" value="1"/>
</dbReference>
<dbReference type="GO" id="GO:0043495">
    <property type="term" value="F:protein-membrane adaptor activity"/>
    <property type="evidence" value="ECO:0007669"/>
    <property type="project" value="TreeGrafter"/>
</dbReference>
<sequence length="324" mass="36954">MSSSIKTMSRRSHRLENSGYYDENMEPIISYKETLHRIFKRRRNRRQPKRREAIINKSDNNRGFTTYNLILSLLYCGLVYMILNHNFVDHGLTESPVSPTITIEDPTAIYTNIEKRLRHLQDEVLRFKEEMNSLLPVADVMPNFALESLGSRVVFSRSSEAYQTQEAHLTFLGIPLRKPPVSPRVVIQGHSPLLPGRCWAFAGGQGHLFITLSDPVTISHVTLGHISKDISPTGAITSAPKEFSVYGMKNVNDEETHLGTFFYDQDGDPVQTFKIPNHKNGFNFVKLQVNNNWGHPDYTCLYNFRVHGKLANRGERSPQGCGEY</sequence>
<evidence type="ECO:0000313" key="9">
    <source>
        <dbReference type="RefSeq" id="XP_018541622.1"/>
    </source>
</evidence>
<evidence type="ECO:0000256" key="5">
    <source>
        <dbReference type="ARBA" id="ARBA00037816"/>
    </source>
</evidence>
<name>A0AAJ7PY16_LATCA</name>
<comment type="subcellular location">
    <subcellularLocation>
        <location evidence="5">Nucleus inner membrane</location>
        <topology evidence="5">Single-pass type II membrane protein</topology>
    </subcellularLocation>
</comment>
<protein>
    <submittedName>
        <fullName evidence="9">SUN domain-containing protein 3 isoform X1</fullName>
    </submittedName>
</protein>
<dbReference type="Pfam" id="PF07738">
    <property type="entry name" value="Sad1_UNC"/>
    <property type="match status" value="1"/>
</dbReference>
<dbReference type="SUPFAM" id="SSF49785">
    <property type="entry name" value="Galactose-binding domain-like"/>
    <property type="match status" value="1"/>
</dbReference>
<dbReference type="PANTHER" id="PTHR12911">
    <property type="entry name" value="SAD1/UNC-84-LIKE PROTEIN-RELATED"/>
    <property type="match status" value="1"/>
</dbReference>
<dbReference type="AlphaFoldDB" id="A0AAJ7PY16"/>
<evidence type="ECO:0000256" key="6">
    <source>
        <dbReference type="SAM" id="Phobius"/>
    </source>
</evidence>
<reference evidence="9" key="1">
    <citation type="submission" date="2025-08" db="UniProtKB">
        <authorList>
            <consortium name="RefSeq"/>
        </authorList>
    </citation>
    <scope>IDENTIFICATION</scope>
    <source>
        <tissue evidence="9">Brain</tissue>
    </source>
</reference>
<dbReference type="PANTHER" id="PTHR12911:SF22">
    <property type="entry name" value="SUN DOMAIN-CONTAINING PROTEIN 2"/>
    <property type="match status" value="1"/>
</dbReference>
<dbReference type="RefSeq" id="XP_018541622.1">
    <property type="nucleotide sequence ID" value="XM_018686106.2"/>
</dbReference>
<proteinExistence type="predicted"/>
<keyword evidence="3" id="KW-0175">Coiled coil</keyword>
<dbReference type="KEGG" id="lcf:108889577"/>
<evidence type="ECO:0000256" key="4">
    <source>
        <dbReference type="ARBA" id="ARBA00023136"/>
    </source>
</evidence>
<gene>
    <name evidence="9" type="primary">LOC108889577</name>
</gene>
<accession>A0AAJ7PY16</accession>
<evidence type="ECO:0000256" key="3">
    <source>
        <dbReference type="ARBA" id="ARBA00023054"/>
    </source>
</evidence>
<dbReference type="FunFam" id="2.60.120.260:FF:000009">
    <property type="entry name" value="SUN domain-containing protein 1 isoform X1"/>
    <property type="match status" value="1"/>
</dbReference>
<organism evidence="8 9">
    <name type="scientific">Lates calcarifer</name>
    <name type="common">Barramundi</name>
    <name type="synonym">Holocentrus calcarifer</name>
    <dbReference type="NCBI Taxonomy" id="8187"/>
    <lineage>
        <taxon>Eukaryota</taxon>
        <taxon>Metazoa</taxon>
        <taxon>Chordata</taxon>
        <taxon>Craniata</taxon>
        <taxon>Vertebrata</taxon>
        <taxon>Euteleostomi</taxon>
        <taxon>Actinopterygii</taxon>
        <taxon>Neopterygii</taxon>
        <taxon>Teleostei</taxon>
        <taxon>Neoteleostei</taxon>
        <taxon>Acanthomorphata</taxon>
        <taxon>Carangaria</taxon>
        <taxon>Carangaria incertae sedis</taxon>
        <taxon>Centropomidae</taxon>
        <taxon>Lates</taxon>
    </lineage>
</organism>